<reference evidence="2" key="1">
    <citation type="journal article" date="2013" name="J. Plant Res.">
        <title>Effect of fungi and light on seed germination of three Opuntia species from semiarid lands of central Mexico.</title>
        <authorList>
            <person name="Delgado-Sanchez P."/>
            <person name="Jimenez-Bremont J.F."/>
            <person name="Guerrero-Gonzalez Mde L."/>
            <person name="Flores J."/>
        </authorList>
    </citation>
    <scope>NUCLEOTIDE SEQUENCE</scope>
    <source>
        <tissue evidence="2">Cladode</tissue>
    </source>
</reference>
<dbReference type="EMBL" id="GISG01153228">
    <property type="protein sequence ID" value="MBA4647980.1"/>
    <property type="molecule type" value="Transcribed_RNA"/>
</dbReference>
<proteinExistence type="predicted"/>
<sequence>MALEFVKKPTKSCLYGRYDFPAFFSFFPYSASYADFVVFFFPDDAVSPLDPTLIFARFTTFFFFEPSSTAHDAVSPTFSSLFPARNTNASLPSLWLRTSRSFTFQSFENPVELLFRLISGAAAGKFSGDFADHEQYGPSATSSLSSADETTKSFLTGGPYDVVASSGFSTWSSENGISGRIWPLWKTSSADTGEVSSLPAKKNSKSPPSSSSSSSSCSTSSARVRFLSNSSAISE</sequence>
<feature type="region of interest" description="Disordered" evidence="1">
    <location>
        <begin position="191"/>
        <end position="235"/>
    </location>
</feature>
<accession>A0A7C9DNT2</accession>
<protein>
    <submittedName>
        <fullName evidence="2">Uncharacterized protein</fullName>
    </submittedName>
</protein>
<organism evidence="2">
    <name type="scientific">Opuntia streptacantha</name>
    <name type="common">Prickly pear cactus</name>
    <name type="synonym">Opuntia cardona</name>
    <dbReference type="NCBI Taxonomy" id="393608"/>
    <lineage>
        <taxon>Eukaryota</taxon>
        <taxon>Viridiplantae</taxon>
        <taxon>Streptophyta</taxon>
        <taxon>Embryophyta</taxon>
        <taxon>Tracheophyta</taxon>
        <taxon>Spermatophyta</taxon>
        <taxon>Magnoliopsida</taxon>
        <taxon>eudicotyledons</taxon>
        <taxon>Gunneridae</taxon>
        <taxon>Pentapetalae</taxon>
        <taxon>Caryophyllales</taxon>
        <taxon>Cactineae</taxon>
        <taxon>Cactaceae</taxon>
        <taxon>Opuntioideae</taxon>
        <taxon>Opuntia</taxon>
    </lineage>
</organism>
<feature type="compositionally biased region" description="Low complexity" evidence="1">
    <location>
        <begin position="196"/>
        <end position="221"/>
    </location>
</feature>
<reference evidence="2" key="2">
    <citation type="submission" date="2020-07" db="EMBL/GenBank/DDBJ databases">
        <authorList>
            <person name="Vera ALvarez R."/>
            <person name="Arias-Moreno D.M."/>
            <person name="Jimenez-Jacinto V."/>
            <person name="Jimenez-Bremont J.F."/>
            <person name="Swaminathan K."/>
            <person name="Moose S.P."/>
            <person name="Guerrero-Gonzalez M.L."/>
            <person name="Marino-Ramirez L."/>
            <person name="Landsman D."/>
            <person name="Rodriguez-Kessler M."/>
            <person name="Delgado-Sanchez P."/>
        </authorList>
    </citation>
    <scope>NUCLEOTIDE SEQUENCE</scope>
    <source>
        <tissue evidence="2">Cladode</tissue>
    </source>
</reference>
<dbReference type="AlphaFoldDB" id="A0A7C9DNT2"/>
<name>A0A7C9DNT2_OPUST</name>
<evidence type="ECO:0000313" key="2">
    <source>
        <dbReference type="EMBL" id="MBA4647980.1"/>
    </source>
</evidence>
<evidence type="ECO:0000256" key="1">
    <source>
        <dbReference type="SAM" id="MobiDB-lite"/>
    </source>
</evidence>